<keyword evidence="4" id="KW-0498">Mitosis</keyword>
<reference evidence="8 9" key="1">
    <citation type="journal article" date="2021" name="J. Hered.">
        <title>A chromosome-level genome assembly of the parasitoid wasp, Cotesia glomerata (Hymenoptera: Braconidae).</title>
        <authorList>
            <person name="Pinto B.J."/>
            <person name="Weis J.J."/>
            <person name="Gamble T."/>
            <person name="Ode P.J."/>
            <person name="Paul R."/>
            <person name="Zaspel J.M."/>
        </authorList>
    </citation>
    <scope>NUCLEOTIDE SEQUENCE [LARGE SCALE GENOMIC DNA]</scope>
    <source>
        <strain evidence="8">CgM1</strain>
    </source>
</reference>
<proteinExistence type="inferred from homology"/>
<dbReference type="AlphaFoldDB" id="A0AAV7HZN7"/>
<dbReference type="PANTHER" id="PTHR12830">
    <property type="entry name" value="ANAPHASE-PROMOTING COMPLEX SUBUNIT 5"/>
    <property type="match status" value="1"/>
</dbReference>
<feature type="domain" description="Anaphase-promoting complex subunit 5" evidence="7">
    <location>
        <begin position="12"/>
        <end position="70"/>
    </location>
</feature>
<evidence type="ECO:0000259" key="7">
    <source>
        <dbReference type="Pfam" id="PF12862"/>
    </source>
</evidence>
<evidence type="ECO:0000256" key="4">
    <source>
        <dbReference type="ARBA" id="ARBA00022776"/>
    </source>
</evidence>
<keyword evidence="6" id="KW-0131">Cell cycle</keyword>
<keyword evidence="5" id="KW-0833">Ubl conjugation pathway</keyword>
<keyword evidence="3" id="KW-0132">Cell division</keyword>
<evidence type="ECO:0000256" key="2">
    <source>
        <dbReference type="ARBA" id="ARBA00016066"/>
    </source>
</evidence>
<evidence type="ECO:0000256" key="3">
    <source>
        <dbReference type="ARBA" id="ARBA00022618"/>
    </source>
</evidence>
<evidence type="ECO:0000256" key="1">
    <source>
        <dbReference type="ARBA" id="ARBA00007450"/>
    </source>
</evidence>
<evidence type="ECO:0000256" key="6">
    <source>
        <dbReference type="ARBA" id="ARBA00023306"/>
    </source>
</evidence>
<accession>A0AAV7HZN7</accession>
<evidence type="ECO:0000256" key="5">
    <source>
        <dbReference type="ARBA" id="ARBA00022786"/>
    </source>
</evidence>
<dbReference type="GO" id="GO:0045842">
    <property type="term" value="P:positive regulation of mitotic metaphase/anaphase transition"/>
    <property type="evidence" value="ECO:0007669"/>
    <property type="project" value="TreeGrafter"/>
</dbReference>
<dbReference type="InterPro" id="IPR037679">
    <property type="entry name" value="Apc5"/>
</dbReference>
<dbReference type="GO" id="GO:0031145">
    <property type="term" value="P:anaphase-promoting complex-dependent catabolic process"/>
    <property type="evidence" value="ECO:0007669"/>
    <property type="project" value="TreeGrafter"/>
</dbReference>
<comment type="similarity">
    <text evidence="1">Belongs to the APC5 family.</text>
</comment>
<dbReference type="Proteomes" id="UP000826195">
    <property type="component" value="Unassembled WGS sequence"/>
</dbReference>
<dbReference type="InterPro" id="IPR026000">
    <property type="entry name" value="Apc5_dom"/>
</dbReference>
<feature type="non-terminal residue" evidence="8">
    <location>
        <position position="1"/>
    </location>
</feature>
<sequence>LAPLENRTVFEDISRIFRYAALNLAALHAQFQHKTVAQTALKEAIVMAQEAGDNVCLQLAHAWTYYLISKN</sequence>
<protein>
    <recommendedName>
        <fullName evidence="2">Anaphase-promoting complex subunit 5</fullName>
    </recommendedName>
</protein>
<name>A0AAV7HZN7_COTGL</name>
<gene>
    <name evidence="8" type="ORF">KQX54_000064</name>
</gene>
<evidence type="ECO:0000313" key="9">
    <source>
        <dbReference type="Proteomes" id="UP000826195"/>
    </source>
</evidence>
<dbReference type="Pfam" id="PF12862">
    <property type="entry name" value="ANAPC5"/>
    <property type="match status" value="1"/>
</dbReference>
<organism evidence="8 9">
    <name type="scientific">Cotesia glomerata</name>
    <name type="common">Lepidopteran parasitic wasp</name>
    <name type="synonym">Apanteles glomeratus</name>
    <dbReference type="NCBI Taxonomy" id="32391"/>
    <lineage>
        <taxon>Eukaryota</taxon>
        <taxon>Metazoa</taxon>
        <taxon>Ecdysozoa</taxon>
        <taxon>Arthropoda</taxon>
        <taxon>Hexapoda</taxon>
        <taxon>Insecta</taxon>
        <taxon>Pterygota</taxon>
        <taxon>Neoptera</taxon>
        <taxon>Endopterygota</taxon>
        <taxon>Hymenoptera</taxon>
        <taxon>Apocrita</taxon>
        <taxon>Ichneumonoidea</taxon>
        <taxon>Braconidae</taxon>
        <taxon>Microgastrinae</taxon>
        <taxon>Cotesia</taxon>
    </lineage>
</organism>
<dbReference type="GO" id="GO:0051301">
    <property type="term" value="P:cell division"/>
    <property type="evidence" value="ECO:0007669"/>
    <property type="project" value="UniProtKB-KW"/>
</dbReference>
<evidence type="ECO:0000313" key="8">
    <source>
        <dbReference type="EMBL" id="KAH0537436.1"/>
    </source>
</evidence>
<dbReference type="PANTHER" id="PTHR12830:SF9">
    <property type="entry name" value="ANAPHASE-PROMOTING COMPLEX SUBUNIT 5"/>
    <property type="match status" value="1"/>
</dbReference>
<dbReference type="GO" id="GO:0070979">
    <property type="term" value="P:protein K11-linked ubiquitination"/>
    <property type="evidence" value="ECO:0007669"/>
    <property type="project" value="TreeGrafter"/>
</dbReference>
<dbReference type="GO" id="GO:0005680">
    <property type="term" value="C:anaphase-promoting complex"/>
    <property type="evidence" value="ECO:0007669"/>
    <property type="project" value="InterPro"/>
</dbReference>
<comment type="caution">
    <text evidence="8">The sequence shown here is derived from an EMBL/GenBank/DDBJ whole genome shotgun (WGS) entry which is preliminary data.</text>
</comment>
<dbReference type="EMBL" id="JAHXZJ010002663">
    <property type="protein sequence ID" value="KAH0537436.1"/>
    <property type="molecule type" value="Genomic_DNA"/>
</dbReference>
<feature type="non-terminal residue" evidence="8">
    <location>
        <position position="71"/>
    </location>
</feature>
<keyword evidence="9" id="KW-1185">Reference proteome</keyword>